<dbReference type="RefSeq" id="WP_021824363.1">
    <property type="nucleotide sequence ID" value="NZ_AWGW01000003.1"/>
</dbReference>
<dbReference type="EMBL" id="AWGW01000003">
    <property type="protein sequence ID" value="ERK02904.1"/>
    <property type="molecule type" value="Genomic_DNA"/>
</dbReference>
<evidence type="ECO:0000313" key="2">
    <source>
        <dbReference type="Proteomes" id="UP000017023"/>
    </source>
</evidence>
<reference evidence="1 2" key="1">
    <citation type="submission" date="2013-08" db="EMBL/GenBank/DDBJ databases">
        <authorList>
            <person name="Durkin A.S."/>
            <person name="Haft D.R."/>
            <person name="McCorrison J."/>
            <person name="Torralba M."/>
            <person name="Gillis M."/>
            <person name="Haft D.H."/>
            <person name="Methe B."/>
            <person name="Sutton G."/>
            <person name="Nelson K.E."/>
        </authorList>
    </citation>
    <scope>NUCLEOTIDE SEQUENCE [LARGE SCALE GENOMIC DNA]</scope>
    <source>
        <strain evidence="1 2">F0493</strain>
    </source>
</reference>
<protein>
    <recommendedName>
        <fullName evidence="3">Glycosyltransferase, group 2 family protein</fullName>
    </recommendedName>
</protein>
<proteinExistence type="predicted"/>
<dbReference type="Proteomes" id="UP000017023">
    <property type="component" value="Unassembled WGS sequence"/>
</dbReference>
<sequence>MNIFSYILRYCYGFIKARPGFYHRVTKSGVNVTERRECRVIVSLTSFPTRIHIVVYTIETLLSQTFKPDLVVLWLAKEQFPRREDNLPRRLLNLRKYGLIIRWYHDIRSFKKLIPSLVSYPDDILVTADDDVYYPPSWLDNLVTSYLKDKDAIHCNRGNIIISDDKGFPLPYNSWGISFLNTSVKGFNVLMTGVGGVLYPPHSLYKDVVDEERFMNLSIDADDLWFWAMAVLANTPIKVIEGNQNDFEPVYMVGNQSLWSSNREGHNDEVIARLFTVYPQLSDALRRT</sequence>
<dbReference type="PATRIC" id="fig|1395125.3.peg.116"/>
<gene>
    <name evidence="1" type="ORF">HMPREF9145_1641</name>
</gene>
<evidence type="ECO:0000313" key="1">
    <source>
        <dbReference type="EMBL" id="ERK02904.1"/>
    </source>
</evidence>
<dbReference type="InterPro" id="IPR029044">
    <property type="entry name" value="Nucleotide-diphossugar_trans"/>
</dbReference>
<comment type="caution">
    <text evidence="1">The sequence shown here is derived from an EMBL/GenBank/DDBJ whole genome shotgun (WGS) entry which is preliminary data.</text>
</comment>
<dbReference type="GeneID" id="78496863"/>
<evidence type="ECO:0008006" key="3">
    <source>
        <dbReference type="Google" id="ProtNLM"/>
    </source>
</evidence>
<accession>U2MUJ3</accession>
<name>U2MUJ3_9BACT</name>
<dbReference type="SUPFAM" id="SSF53448">
    <property type="entry name" value="Nucleotide-diphospho-sugar transferases"/>
    <property type="match status" value="1"/>
</dbReference>
<dbReference type="AlphaFoldDB" id="U2MUJ3"/>
<organism evidence="1 2">
    <name type="scientific">Segatella salivae F0493</name>
    <dbReference type="NCBI Taxonomy" id="1395125"/>
    <lineage>
        <taxon>Bacteria</taxon>
        <taxon>Pseudomonadati</taxon>
        <taxon>Bacteroidota</taxon>
        <taxon>Bacteroidia</taxon>
        <taxon>Bacteroidales</taxon>
        <taxon>Prevotellaceae</taxon>
        <taxon>Segatella</taxon>
    </lineage>
</organism>